<reference evidence="9 10" key="2">
    <citation type="submission" date="2019-08" db="EMBL/GenBank/DDBJ databases">
        <authorList>
            <person name="Henke P."/>
        </authorList>
    </citation>
    <scope>NUCLEOTIDE SEQUENCE [LARGE SCALE GENOMIC DNA]</scope>
    <source>
        <strain evidence="9">Phe10_nw2017</strain>
    </source>
</reference>
<evidence type="ECO:0000256" key="4">
    <source>
        <dbReference type="ARBA" id="ARBA00022927"/>
    </source>
</evidence>
<keyword evidence="3 8" id="KW-0812">Transmembrane</keyword>
<evidence type="ECO:0008006" key="11">
    <source>
        <dbReference type="Google" id="ProtNLM"/>
    </source>
</evidence>
<evidence type="ECO:0000313" key="9">
    <source>
        <dbReference type="EMBL" id="TWW10288.1"/>
    </source>
</evidence>
<evidence type="ECO:0000256" key="8">
    <source>
        <dbReference type="SAM" id="Phobius"/>
    </source>
</evidence>
<evidence type="ECO:0000256" key="2">
    <source>
        <dbReference type="ARBA" id="ARBA00022448"/>
    </source>
</evidence>
<dbReference type="Gene3D" id="1.20.5.3310">
    <property type="match status" value="1"/>
</dbReference>
<keyword evidence="5 8" id="KW-1133">Transmembrane helix</keyword>
<dbReference type="GO" id="GO:0016020">
    <property type="term" value="C:membrane"/>
    <property type="evidence" value="ECO:0007669"/>
    <property type="project" value="UniProtKB-ARBA"/>
</dbReference>
<dbReference type="InterPro" id="IPR003369">
    <property type="entry name" value="TatA/B/E"/>
</dbReference>
<keyword evidence="6" id="KW-0811">Translocation</keyword>
<reference evidence="9 10" key="1">
    <citation type="submission" date="2019-08" db="EMBL/GenBank/DDBJ databases">
        <title>100 year-old enigma solved: identification of Planctomyces bekefii, the type genus and species of the phylum Planctomycetes.</title>
        <authorList>
            <person name="Svetlana D.N."/>
            <person name="Overmann J."/>
        </authorList>
    </citation>
    <scope>NUCLEOTIDE SEQUENCE [LARGE SCALE GENOMIC DNA]</scope>
    <source>
        <strain evidence="9">Phe10_nw2017</strain>
    </source>
</reference>
<proteinExistence type="predicted"/>
<evidence type="ECO:0000313" key="10">
    <source>
        <dbReference type="Proteomes" id="UP000321083"/>
    </source>
</evidence>
<dbReference type="Pfam" id="PF02416">
    <property type="entry name" value="TatA_B_E"/>
    <property type="match status" value="1"/>
</dbReference>
<dbReference type="GO" id="GO:0015031">
    <property type="term" value="P:protein transport"/>
    <property type="evidence" value="ECO:0007669"/>
    <property type="project" value="UniProtKB-KW"/>
</dbReference>
<keyword evidence="4" id="KW-0653">Protein transport</keyword>
<evidence type="ECO:0000256" key="5">
    <source>
        <dbReference type="ARBA" id="ARBA00022989"/>
    </source>
</evidence>
<dbReference type="AlphaFoldDB" id="A0A5C6M6M5"/>
<dbReference type="EMBL" id="SRHE01000098">
    <property type="protein sequence ID" value="TWW10288.1"/>
    <property type="molecule type" value="Genomic_DNA"/>
</dbReference>
<keyword evidence="10" id="KW-1185">Reference proteome</keyword>
<comment type="subcellular location">
    <subcellularLocation>
        <location evidence="1">Membrane</location>
        <topology evidence="1">Single-pass membrane protein</topology>
    </subcellularLocation>
</comment>
<feature type="transmembrane region" description="Helical" evidence="8">
    <location>
        <begin position="21"/>
        <end position="42"/>
    </location>
</feature>
<dbReference type="PANTHER" id="PTHR42982:SF1">
    <property type="entry name" value="SEC-INDEPENDENT PROTEIN TRANSLOCASE PROTEIN TATA"/>
    <property type="match status" value="1"/>
</dbReference>
<evidence type="ECO:0000256" key="7">
    <source>
        <dbReference type="ARBA" id="ARBA00023136"/>
    </source>
</evidence>
<accession>A0A5C6M6M5</accession>
<evidence type="ECO:0000256" key="1">
    <source>
        <dbReference type="ARBA" id="ARBA00004167"/>
    </source>
</evidence>
<sequence>MTDMAANFVQANLEQLVSSSVLAWTPGMGELAIILVICLVLFGSRLPSTMRSLGTSLKEFKKGMREGEGDGTGDRLQ</sequence>
<keyword evidence="2" id="KW-0813">Transport</keyword>
<evidence type="ECO:0000256" key="6">
    <source>
        <dbReference type="ARBA" id="ARBA00023010"/>
    </source>
</evidence>
<dbReference type="Proteomes" id="UP000321083">
    <property type="component" value="Unassembled WGS sequence"/>
</dbReference>
<dbReference type="PANTHER" id="PTHR42982">
    <property type="entry name" value="SEC-INDEPENDENT PROTEIN TRANSLOCASE PROTEIN TATA"/>
    <property type="match status" value="1"/>
</dbReference>
<evidence type="ECO:0000256" key="3">
    <source>
        <dbReference type="ARBA" id="ARBA00022692"/>
    </source>
</evidence>
<keyword evidence="7 8" id="KW-0472">Membrane</keyword>
<gene>
    <name evidence="9" type="ORF">E3A20_07070</name>
</gene>
<protein>
    <recommendedName>
        <fullName evidence="11">Sec-independent protein translocase protein TatA</fullName>
    </recommendedName>
</protein>
<name>A0A5C6M6M5_9PLAN</name>
<comment type="caution">
    <text evidence="9">The sequence shown here is derived from an EMBL/GenBank/DDBJ whole genome shotgun (WGS) entry which is preliminary data.</text>
</comment>
<organism evidence="9 10">
    <name type="scientific">Planctomyces bekefii</name>
    <dbReference type="NCBI Taxonomy" id="1653850"/>
    <lineage>
        <taxon>Bacteria</taxon>
        <taxon>Pseudomonadati</taxon>
        <taxon>Planctomycetota</taxon>
        <taxon>Planctomycetia</taxon>
        <taxon>Planctomycetales</taxon>
        <taxon>Planctomycetaceae</taxon>
        <taxon>Planctomyces</taxon>
    </lineage>
</organism>